<protein>
    <recommendedName>
        <fullName evidence="4">Zn(2)-C6 fungal-type domain-containing protein</fullName>
    </recommendedName>
</protein>
<dbReference type="EMBL" id="MU004234">
    <property type="protein sequence ID" value="KAF2670353.1"/>
    <property type="molecule type" value="Genomic_DNA"/>
</dbReference>
<evidence type="ECO:0000313" key="6">
    <source>
        <dbReference type="Proteomes" id="UP000799302"/>
    </source>
</evidence>
<accession>A0A6A6UFY9</accession>
<evidence type="ECO:0000256" key="3">
    <source>
        <dbReference type="SAM" id="MobiDB-lite"/>
    </source>
</evidence>
<dbReference type="InterPro" id="IPR001138">
    <property type="entry name" value="Zn2Cys6_DnaBD"/>
</dbReference>
<evidence type="ECO:0000259" key="4">
    <source>
        <dbReference type="PROSITE" id="PS50048"/>
    </source>
</evidence>
<dbReference type="AlphaFoldDB" id="A0A6A6UFY9"/>
<dbReference type="GO" id="GO:0008270">
    <property type="term" value="F:zinc ion binding"/>
    <property type="evidence" value="ECO:0007669"/>
    <property type="project" value="InterPro"/>
</dbReference>
<dbReference type="PROSITE" id="PS50048">
    <property type="entry name" value="ZN2_CY6_FUNGAL_2"/>
    <property type="match status" value="1"/>
</dbReference>
<dbReference type="CDD" id="cd00067">
    <property type="entry name" value="GAL4"/>
    <property type="match status" value="1"/>
</dbReference>
<name>A0A6A6UFY9_9PEZI</name>
<dbReference type="PROSITE" id="PS00463">
    <property type="entry name" value="ZN2_CY6_FUNGAL_1"/>
    <property type="match status" value="1"/>
</dbReference>
<feature type="region of interest" description="Disordered" evidence="3">
    <location>
        <begin position="48"/>
        <end position="75"/>
    </location>
</feature>
<dbReference type="PANTHER" id="PTHR47431">
    <property type="entry name" value="ZN(II)2CYS6 TRANSCRIPTION FACTOR (EUROFUNG)-RELATED"/>
    <property type="match status" value="1"/>
</dbReference>
<keyword evidence="2" id="KW-0539">Nucleus</keyword>
<dbReference type="Proteomes" id="UP000799302">
    <property type="component" value="Unassembled WGS sequence"/>
</dbReference>
<dbReference type="GO" id="GO:0006351">
    <property type="term" value="P:DNA-templated transcription"/>
    <property type="evidence" value="ECO:0007669"/>
    <property type="project" value="InterPro"/>
</dbReference>
<dbReference type="OrthoDB" id="2123952at2759"/>
<sequence>MHTTRKKLAQPPVKAACTACRASRTRCDGKRDCTSCVKKSRECIYVPSKRGGPRVSRRAASKALSSKSSITQPADQDSILCSPLPLTDPTRYTDLPNSIHFSGEVLSMVNPGAGLAQTQGHQELDQDSDMIFDSIFNYPTPPSTTPGSGSLYEEEPSLPATPIVRAYGSDSDLLNGYYIFIHQYFPILPPPSLSASLCDNAIAYSMDDLEAGDDEYHPSSPLSLVIAAILALIPHEQDADWANEEAVLFRRKYSYFLVQSALESIEIESELPGSSVDPSDTLTDSHDRSMRASFHPMVPVELESIIALDLLSIYEYSQRGNINRMRSRAGQALVAAMNLSLHSRGGEFDQFEESRRRAWWMTYICVCQASIYSSCPPIISLYDPSFTTLYPSTNSDIDAWPFFIQAQQTILSATLFVVDLNKTLERNENLDIICDRMQQLEQEMAPLVAQADKYAQCMPSFNPVDSDEEIVAETLKSMARVKLNSARIKLHRFCAFFDHPIFSKKYCDLKPISSPLDFRDRTPSMSSMACCSTSMISMNINMDLDLPLTPSEPTVASSGQDFRSTGDLIELFPFSSRASQKICLKSALNIVQSFETLPYPFLISNKPMPRTMPSMSCCAMQAGYALLMLRQKTLAEKNASNDIYVQTLFIKMHRALVSIASTLENYSIASEAIAGMRDQIQEFIQTHFGN</sequence>
<dbReference type="CDD" id="cd12148">
    <property type="entry name" value="fungal_TF_MHR"/>
    <property type="match status" value="1"/>
</dbReference>
<dbReference type="PANTHER" id="PTHR47431:SF5">
    <property type="entry name" value="ZN(II)2CYS6 TRANSCRIPTION FACTOR (EUROFUNG)"/>
    <property type="match status" value="1"/>
</dbReference>
<dbReference type="Pfam" id="PF00172">
    <property type="entry name" value="Zn_clus"/>
    <property type="match status" value="1"/>
</dbReference>
<dbReference type="InterPro" id="IPR036864">
    <property type="entry name" value="Zn2-C6_fun-type_DNA-bd_sf"/>
</dbReference>
<dbReference type="SMART" id="SM00066">
    <property type="entry name" value="GAL4"/>
    <property type="match status" value="1"/>
</dbReference>
<keyword evidence="1" id="KW-0479">Metal-binding</keyword>
<evidence type="ECO:0000256" key="2">
    <source>
        <dbReference type="ARBA" id="ARBA00023242"/>
    </source>
</evidence>
<gene>
    <name evidence="5" type="ORF">BT63DRAFT_478522</name>
</gene>
<keyword evidence="6" id="KW-1185">Reference proteome</keyword>
<dbReference type="GO" id="GO:0003677">
    <property type="term" value="F:DNA binding"/>
    <property type="evidence" value="ECO:0007669"/>
    <property type="project" value="InterPro"/>
</dbReference>
<evidence type="ECO:0000313" key="5">
    <source>
        <dbReference type="EMBL" id="KAF2670353.1"/>
    </source>
</evidence>
<dbReference type="Pfam" id="PF04082">
    <property type="entry name" value="Fungal_trans"/>
    <property type="match status" value="1"/>
</dbReference>
<dbReference type="Gene3D" id="4.10.240.10">
    <property type="entry name" value="Zn(2)-C6 fungal-type DNA-binding domain"/>
    <property type="match status" value="1"/>
</dbReference>
<reference evidence="5" key="1">
    <citation type="journal article" date="2020" name="Stud. Mycol.">
        <title>101 Dothideomycetes genomes: a test case for predicting lifestyles and emergence of pathogens.</title>
        <authorList>
            <person name="Haridas S."/>
            <person name="Albert R."/>
            <person name="Binder M."/>
            <person name="Bloem J."/>
            <person name="Labutti K."/>
            <person name="Salamov A."/>
            <person name="Andreopoulos B."/>
            <person name="Baker S."/>
            <person name="Barry K."/>
            <person name="Bills G."/>
            <person name="Bluhm B."/>
            <person name="Cannon C."/>
            <person name="Castanera R."/>
            <person name="Culley D."/>
            <person name="Daum C."/>
            <person name="Ezra D."/>
            <person name="Gonzalez J."/>
            <person name="Henrissat B."/>
            <person name="Kuo A."/>
            <person name="Liang C."/>
            <person name="Lipzen A."/>
            <person name="Lutzoni F."/>
            <person name="Magnuson J."/>
            <person name="Mondo S."/>
            <person name="Nolan M."/>
            <person name="Ohm R."/>
            <person name="Pangilinan J."/>
            <person name="Park H.-J."/>
            <person name="Ramirez L."/>
            <person name="Alfaro M."/>
            <person name="Sun H."/>
            <person name="Tritt A."/>
            <person name="Yoshinaga Y."/>
            <person name="Zwiers L.-H."/>
            <person name="Turgeon B."/>
            <person name="Goodwin S."/>
            <person name="Spatafora J."/>
            <person name="Crous P."/>
            <person name="Grigoriev I."/>
        </authorList>
    </citation>
    <scope>NUCLEOTIDE SEQUENCE</scope>
    <source>
        <strain evidence="5">CBS 115976</strain>
    </source>
</reference>
<organism evidence="5 6">
    <name type="scientific">Microthyrium microscopicum</name>
    <dbReference type="NCBI Taxonomy" id="703497"/>
    <lineage>
        <taxon>Eukaryota</taxon>
        <taxon>Fungi</taxon>
        <taxon>Dikarya</taxon>
        <taxon>Ascomycota</taxon>
        <taxon>Pezizomycotina</taxon>
        <taxon>Dothideomycetes</taxon>
        <taxon>Dothideomycetes incertae sedis</taxon>
        <taxon>Microthyriales</taxon>
        <taxon>Microthyriaceae</taxon>
        <taxon>Microthyrium</taxon>
    </lineage>
</organism>
<feature type="compositionally biased region" description="Basic residues" evidence="3">
    <location>
        <begin position="51"/>
        <end position="60"/>
    </location>
</feature>
<dbReference type="InterPro" id="IPR007219">
    <property type="entry name" value="XnlR_reg_dom"/>
</dbReference>
<evidence type="ECO:0000256" key="1">
    <source>
        <dbReference type="ARBA" id="ARBA00022723"/>
    </source>
</evidence>
<proteinExistence type="predicted"/>
<feature type="domain" description="Zn(2)-C6 fungal-type" evidence="4">
    <location>
        <begin position="16"/>
        <end position="45"/>
    </location>
</feature>
<dbReference type="SUPFAM" id="SSF57701">
    <property type="entry name" value="Zn2/Cys6 DNA-binding domain"/>
    <property type="match status" value="1"/>
</dbReference>
<dbReference type="GO" id="GO:0000981">
    <property type="term" value="F:DNA-binding transcription factor activity, RNA polymerase II-specific"/>
    <property type="evidence" value="ECO:0007669"/>
    <property type="project" value="InterPro"/>
</dbReference>